<comment type="caution">
    <text evidence="14">Lacks conserved residue(s) required for the propagation of feature annotation.</text>
</comment>
<dbReference type="GO" id="GO:0070095">
    <property type="term" value="F:fructose-6-phosphate binding"/>
    <property type="evidence" value="ECO:0007669"/>
    <property type="project" value="TreeGrafter"/>
</dbReference>
<keyword evidence="11 14" id="KW-0460">Magnesium</keyword>
<dbReference type="NCBIfam" id="TIGR02482">
    <property type="entry name" value="PFKA_ATP"/>
    <property type="match status" value="1"/>
</dbReference>
<protein>
    <recommendedName>
        <fullName evidence="14">ATP-dependent 6-phosphofructokinase</fullName>
        <shortName evidence="14">ATP-PFK</shortName>
        <shortName evidence="14">Phosphofructokinase</shortName>
        <ecNumber evidence="14">2.7.1.11</ecNumber>
    </recommendedName>
    <alternativeName>
        <fullName evidence="14">Phosphohexokinase</fullName>
    </alternativeName>
</protein>
<feature type="domain" description="Phosphofructokinase" evidence="15">
    <location>
        <begin position="16"/>
        <end position="290"/>
    </location>
</feature>
<evidence type="ECO:0000256" key="1">
    <source>
        <dbReference type="ARBA" id="ARBA00001946"/>
    </source>
</evidence>
<dbReference type="InterPro" id="IPR012828">
    <property type="entry name" value="PFKA_ATP_prok"/>
</dbReference>
<dbReference type="FunFam" id="3.40.50.460:FF:000002">
    <property type="entry name" value="ATP-dependent 6-phosphofructokinase"/>
    <property type="match status" value="1"/>
</dbReference>
<dbReference type="PIRSF" id="PIRSF000532">
    <property type="entry name" value="ATP_PFK_prok"/>
    <property type="match status" value="1"/>
</dbReference>
<feature type="binding site" evidence="14">
    <location>
        <begin position="85"/>
        <end position="86"/>
    </location>
    <ligand>
        <name>ATP</name>
        <dbReference type="ChEBI" id="CHEBI:30616"/>
    </ligand>
</feature>
<comment type="caution">
    <text evidence="16">The sequence shown here is derived from an EMBL/GenBank/DDBJ whole genome shotgun (WGS) entry which is preliminary data.</text>
</comment>
<dbReference type="NCBIfam" id="NF002872">
    <property type="entry name" value="PRK03202.1"/>
    <property type="match status" value="1"/>
</dbReference>
<feature type="binding site" description="in other chain" evidence="14">
    <location>
        <begin position="139"/>
        <end position="141"/>
    </location>
    <ligand>
        <name>substrate</name>
        <note>ligand shared between dimeric partners</note>
    </ligand>
</feature>
<dbReference type="RefSeq" id="WP_127696155.1">
    <property type="nucleotide sequence ID" value="NZ_SACQ01000013.1"/>
</dbReference>
<dbReference type="InterPro" id="IPR015912">
    <property type="entry name" value="Phosphofructokinase_CS"/>
</dbReference>
<feature type="binding site" description="in other chain" evidence="14">
    <location>
        <begin position="183"/>
        <end position="185"/>
    </location>
    <ligand>
        <name>substrate</name>
        <note>ligand shared between dimeric partners</note>
    </ligand>
</feature>
<dbReference type="GO" id="GO:0005945">
    <property type="term" value="C:6-phosphofructokinase complex"/>
    <property type="evidence" value="ECO:0007669"/>
    <property type="project" value="TreeGrafter"/>
</dbReference>
<evidence type="ECO:0000313" key="17">
    <source>
        <dbReference type="Proteomes" id="UP000282818"/>
    </source>
</evidence>
<reference evidence="16 17" key="1">
    <citation type="submission" date="2019-01" db="EMBL/GenBank/DDBJ databases">
        <authorList>
            <person name="Chen W.-M."/>
        </authorList>
    </citation>
    <scope>NUCLEOTIDE SEQUENCE [LARGE SCALE GENOMIC DNA]</scope>
    <source>
        <strain evidence="16 17">HPM-16</strain>
    </source>
</reference>
<dbReference type="GO" id="GO:0046872">
    <property type="term" value="F:metal ion binding"/>
    <property type="evidence" value="ECO:0007669"/>
    <property type="project" value="UniProtKB-KW"/>
</dbReference>
<dbReference type="AlphaFoldDB" id="A0A437Q3W6"/>
<dbReference type="GO" id="GO:0005524">
    <property type="term" value="F:ATP binding"/>
    <property type="evidence" value="ECO:0007669"/>
    <property type="project" value="UniProtKB-UniRule"/>
</dbReference>
<evidence type="ECO:0000256" key="11">
    <source>
        <dbReference type="ARBA" id="ARBA00022842"/>
    </source>
</evidence>
<evidence type="ECO:0000313" key="16">
    <source>
        <dbReference type="EMBL" id="RVU29228.1"/>
    </source>
</evidence>
<comment type="activity regulation">
    <text evidence="14">Allosterically activated by ADP and other diphosphonucleosides, and allosterically inhibited by phosphoenolpyruvate.</text>
</comment>
<dbReference type="Proteomes" id="UP000282818">
    <property type="component" value="Unassembled WGS sequence"/>
</dbReference>
<evidence type="ECO:0000256" key="5">
    <source>
        <dbReference type="ARBA" id="ARBA00022533"/>
    </source>
</evidence>
<dbReference type="PROSITE" id="PS00433">
    <property type="entry name" value="PHOSPHOFRUCTOKINASE"/>
    <property type="match status" value="1"/>
</dbReference>
<comment type="pathway">
    <text evidence="3 14">Carbohydrate degradation; glycolysis; D-glyceraldehyde 3-phosphate and glycerone phosphate from D-glucose: step 3/4.</text>
</comment>
<dbReference type="InterPro" id="IPR012003">
    <property type="entry name" value="ATP_PFK_prok-type"/>
</dbReference>
<dbReference type="InterPro" id="IPR022953">
    <property type="entry name" value="ATP_PFK"/>
</dbReference>
<evidence type="ECO:0000256" key="3">
    <source>
        <dbReference type="ARBA" id="ARBA00004679"/>
    </source>
</evidence>
<feature type="binding site" evidence="14">
    <location>
        <begin position="115"/>
        <end position="118"/>
    </location>
    <ligand>
        <name>ATP</name>
        <dbReference type="ChEBI" id="CHEBI:30616"/>
    </ligand>
</feature>
<feature type="binding site" description="in other chain" evidence="14">
    <location>
        <position position="237"/>
    </location>
    <ligand>
        <name>substrate</name>
        <note>ligand shared between dimeric partners</note>
    </ligand>
</feature>
<keyword evidence="17" id="KW-1185">Reference proteome</keyword>
<keyword evidence="6 14" id="KW-0808">Transferase</keyword>
<dbReference type="GO" id="GO:0048029">
    <property type="term" value="F:monosaccharide binding"/>
    <property type="evidence" value="ECO:0007669"/>
    <property type="project" value="TreeGrafter"/>
</dbReference>
<dbReference type="Gene3D" id="3.40.50.460">
    <property type="entry name" value="Phosphofructokinase domain"/>
    <property type="match status" value="1"/>
</dbReference>
<dbReference type="EMBL" id="SACQ01000013">
    <property type="protein sequence ID" value="RVU29228.1"/>
    <property type="molecule type" value="Genomic_DNA"/>
</dbReference>
<feature type="binding site" description="in other chain" evidence="14">
    <location>
        <begin position="199"/>
        <end position="201"/>
    </location>
    <ligand>
        <name>ADP</name>
        <dbReference type="ChEBI" id="CHEBI:456216"/>
        <note>allosteric activator; ligand shared between dimeric partners</note>
    </ligand>
</feature>
<dbReference type="GO" id="GO:0030388">
    <property type="term" value="P:fructose 1,6-bisphosphate metabolic process"/>
    <property type="evidence" value="ECO:0007669"/>
    <property type="project" value="TreeGrafter"/>
</dbReference>
<comment type="subcellular location">
    <subcellularLocation>
        <location evidence="2 14">Cytoplasm</location>
    </subcellularLocation>
</comment>
<feature type="binding site" evidence="14">
    <location>
        <position position="259"/>
    </location>
    <ligand>
        <name>substrate</name>
        <note>ligand shared between dimeric partners</note>
    </ligand>
</feature>
<dbReference type="EC" id="2.7.1.11" evidence="14"/>
<dbReference type="InterPro" id="IPR000023">
    <property type="entry name" value="Phosphofructokinase_dom"/>
</dbReference>
<keyword evidence="5 14" id="KW-0021">Allosteric enzyme</keyword>
<dbReference type="UniPathway" id="UPA00109">
    <property type="reaction ID" value="UER00182"/>
</dbReference>
<dbReference type="Gene3D" id="3.40.50.450">
    <property type="match status" value="1"/>
</dbReference>
<comment type="function">
    <text evidence="14">Catalyzes the phosphorylation of D-fructose 6-phosphate to fructose 1,6-bisphosphate by ATP, the first committing step of glycolysis.</text>
</comment>
<evidence type="ECO:0000256" key="13">
    <source>
        <dbReference type="ARBA" id="ARBA00048070"/>
    </source>
</evidence>
<accession>A0A437Q3W6</accession>
<dbReference type="Pfam" id="PF00365">
    <property type="entry name" value="PFK"/>
    <property type="match status" value="1"/>
</dbReference>
<evidence type="ECO:0000256" key="2">
    <source>
        <dbReference type="ARBA" id="ARBA00004496"/>
    </source>
</evidence>
<dbReference type="PANTHER" id="PTHR13697">
    <property type="entry name" value="PHOSPHOFRUCTOKINASE"/>
    <property type="match status" value="1"/>
</dbReference>
<feature type="binding site" description="in other chain" evidence="14">
    <location>
        <position position="168"/>
    </location>
    <ligand>
        <name>ADP</name>
        <dbReference type="ChEBI" id="CHEBI:456216"/>
        <note>allosteric activator; ligand shared between dimeric partners</note>
    </ligand>
</feature>
<dbReference type="SUPFAM" id="SSF53784">
    <property type="entry name" value="Phosphofructokinase"/>
    <property type="match status" value="1"/>
</dbReference>
<evidence type="ECO:0000256" key="9">
    <source>
        <dbReference type="ARBA" id="ARBA00022777"/>
    </source>
</evidence>
<feature type="binding site" description="in other chain" evidence="14">
    <location>
        <begin position="265"/>
        <end position="268"/>
    </location>
    <ligand>
        <name>substrate</name>
        <note>ligand shared between dimeric partners</note>
    </ligand>
</feature>
<sequence>MLSIPDLKPEKHYNAVGILTSGGDSSGMNPAIRSIVRAALNSGVKQVFGVRRGYQGLVSDDITLMSSRSVTNIVQKGGTVLKSARCPEFSDPSVRDVAARNLSSRGIEALVVIGGDGSLTGAHILCQEHGIPVIGLPGTIDNDIPGTDDTIGFDTAVNTAVEAIDRIRDTARSHERLFLVEVMGRNSGFIATQVGIACGAEMVVVPEYAFDFHDLCITLAERHSKGQGSSGIIVVAEGRDPDLTHRLAAQLKAQGQDPKISILGHIQRGGSPSGHDRMLASCLGTAAVEYLLAGYSDIMVGVHKGAIVDVPLQRVIEEKKVLDRKLFDIAALLHK</sequence>
<evidence type="ECO:0000256" key="10">
    <source>
        <dbReference type="ARBA" id="ARBA00022840"/>
    </source>
</evidence>
<keyword evidence="7 14" id="KW-0479">Metal-binding</keyword>
<feature type="binding site" evidence="14">
    <location>
        <begin position="33"/>
        <end position="37"/>
    </location>
    <ligand>
        <name>ADP</name>
        <dbReference type="ChEBI" id="CHEBI:456216"/>
        <note>allosteric activator; ligand shared between dimeric partners</note>
    </ligand>
</feature>
<dbReference type="GO" id="GO:0042802">
    <property type="term" value="F:identical protein binding"/>
    <property type="evidence" value="ECO:0007669"/>
    <property type="project" value="TreeGrafter"/>
</dbReference>
<comment type="similarity">
    <text evidence="14">Belongs to the phosphofructokinase type A (PFKA) family. ATP-dependent PFK group I subfamily. Prokaryotic clade 'B1' sub-subfamily.</text>
</comment>
<feature type="active site" description="Proton acceptor" evidence="14">
    <location>
        <position position="141"/>
    </location>
</feature>
<dbReference type="GO" id="GO:0016208">
    <property type="term" value="F:AMP binding"/>
    <property type="evidence" value="ECO:0007669"/>
    <property type="project" value="TreeGrafter"/>
</dbReference>
<gene>
    <name evidence="14 16" type="primary">pfkA</name>
    <name evidence="16" type="ORF">EOE65_17525</name>
</gene>
<feature type="binding site" evidence="14">
    <location>
        <position position="23"/>
    </location>
    <ligand>
        <name>ATP</name>
        <dbReference type="ChEBI" id="CHEBI:30616"/>
    </ligand>
</feature>
<organism evidence="16 17">
    <name type="scientific">Neptunomonas marina</name>
    <dbReference type="NCBI Taxonomy" id="1815562"/>
    <lineage>
        <taxon>Bacteria</taxon>
        <taxon>Pseudomonadati</taxon>
        <taxon>Pseudomonadota</taxon>
        <taxon>Gammaproteobacteria</taxon>
        <taxon>Oceanospirillales</taxon>
        <taxon>Oceanospirillaceae</taxon>
        <taxon>Neptunomonas</taxon>
    </lineage>
</organism>
<evidence type="ECO:0000259" key="15">
    <source>
        <dbReference type="Pfam" id="PF00365"/>
    </source>
</evidence>
<dbReference type="PRINTS" id="PR00476">
    <property type="entry name" value="PHFRCTKINASE"/>
</dbReference>
<dbReference type="HAMAP" id="MF_00339">
    <property type="entry name" value="Phosphofructokinase_I_B1"/>
    <property type="match status" value="1"/>
</dbReference>
<dbReference type="PANTHER" id="PTHR13697:SF4">
    <property type="entry name" value="ATP-DEPENDENT 6-PHOSPHOFRUCTOKINASE"/>
    <property type="match status" value="1"/>
</dbReference>
<name>A0A437Q3W6_9GAMM</name>
<keyword evidence="8 14" id="KW-0547">Nucleotide-binding</keyword>
<comment type="cofactor">
    <cofactor evidence="1 14">
        <name>Mg(2+)</name>
        <dbReference type="ChEBI" id="CHEBI:18420"/>
    </cofactor>
</comment>
<evidence type="ECO:0000256" key="7">
    <source>
        <dbReference type="ARBA" id="ARBA00022723"/>
    </source>
</evidence>
<comment type="subunit">
    <text evidence="14">Homotetramer.</text>
</comment>
<feature type="binding site" evidence="14">
    <location>
        <position position="116"/>
    </location>
    <ligand>
        <name>Mg(2+)</name>
        <dbReference type="ChEBI" id="CHEBI:18420"/>
        <note>catalytic</note>
    </ligand>
</feature>
<dbReference type="InterPro" id="IPR035966">
    <property type="entry name" value="PKF_sf"/>
</dbReference>
<dbReference type="GO" id="GO:0006002">
    <property type="term" value="P:fructose 6-phosphate metabolic process"/>
    <property type="evidence" value="ECO:0007669"/>
    <property type="project" value="UniProtKB-UniRule"/>
</dbReference>
<dbReference type="FunFam" id="3.40.50.450:FF:000001">
    <property type="entry name" value="ATP-dependent 6-phosphofructokinase"/>
    <property type="match status" value="1"/>
</dbReference>
<feature type="binding site" description="in other chain" evidence="14">
    <location>
        <position position="225"/>
    </location>
    <ligand>
        <name>ADP</name>
        <dbReference type="ChEBI" id="CHEBI:456216"/>
        <note>allosteric activator; ligand shared between dimeric partners</note>
    </ligand>
</feature>
<evidence type="ECO:0000256" key="12">
    <source>
        <dbReference type="ARBA" id="ARBA00023152"/>
    </source>
</evidence>
<evidence type="ECO:0000256" key="14">
    <source>
        <dbReference type="HAMAP-Rule" id="MF_00339"/>
    </source>
</evidence>
<keyword evidence="9 14" id="KW-0418">Kinase</keyword>
<comment type="catalytic activity">
    <reaction evidence="13 14">
        <text>beta-D-fructose 6-phosphate + ATP = beta-D-fructose 1,6-bisphosphate + ADP + H(+)</text>
        <dbReference type="Rhea" id="RHEA:16109"/>
        <dbReference type="ChEBI" id="CHEBI:15378"/>
        <dbReference type="ChEBI" id="CHEBI:30616"/>
        <dbReference type="ChEBI" id="CHEBI:32966"/>
        <dbReference type="ChEBI" id="CHEBI:57634"/>
        <dbReference type="ChEBI" id="CHEBI:456216"/>
        <dbReference type="EC" id="2.7.1.11"/>
    </reaction>
</comment>
<feature type="binding site" evidence="14">
    <location>
        <position position="176"/>
    </location>
    <ligand>
        <name>substrate</name>
        <note>ligand shared between dimeric partners</note>
    </ligand>
</feature>
<dbReference type="GO" id="GO:0061621">
    <property type="term" value="P:canonical glycolysis"/>
    <property type="evidence" value="ECO:0007669"/>
    <property type="project" value="TreeGrafter"/>
</dbReference>
<keyword evidence="10 14" id="KW-0067">ATP-binding</keyword>
<dbReference type="GO" id="GO:0003872">
    <property type="term" value="F:6-phosphofructokinase activity"/>
    <property type="evidence" value="ECO:0007669"/>
    <property type="project" value="UniProtKB-UniRule"/>
</dbReference>
<evidence type="ECO:0000256" key="6">
    <source>
        <dbReference type="ARBA" id="ARBA00022679"/>
    </source>
</evidence>
<keyword evidence="12 14" id="KW-0324">Glycolysis</keyword>
<keyword evidence="4 14" id="KW-0963">Cytoplasm</keyword>
<evidence type="ECO:0000256" key="4">
    <source>
        <dbReference type="ARBA" id="ARBA00022490"/>
    </source>
</evidence>
<evidence type="ECO:0000256" key="8">
    <source>
        <dbReference type="ARBA" id="ARBA00022741"/>
    </source>
</evidence>
<proteinExistence type="inferred from homology"/>